<dbReference type="InterPro" id="IPR000182">
    <property type="entry name" value="GNAT_dom"/>
</dbReference>
<keyword evidence="3" id="KW-1185">Reference proteome</keyword>
<dbReference type="Proteomes" id="UP000315540">
    <property type="component" value="Unassembled WGS sequence"/>
</dbReference>
<evidence type="ECO:0000259" key="1">
    <source>
        <dbReference type="PROSITE" id="PS51186"/>
    </source>
</evidence>
<evidence type="ECO:0000313" key="2">
    <source>
        <dbReference type="EMBL" id="TPN87218.1"/>
    </source>
</evidence>
<feature type="domain" description="N-acetyltransferase" evidence="1">
    <location>
        <begin position="1"/>
        <end position="131"/>
    </location>
</feature>
<evidence type="ECO:0000313" key="3">
    <source>
        <dbReference type="Proteomes" id="UP000315540"/>
    </source>
</evidence>
<dbReference type="InterPro" id="IPR016181">
    <property type="entry name" value="Acyl_CoA_acyltransferase"/>
</dbReference>
<dbReference type="RefSeq" id="WP_140591687.1">
    <property type="nucleotide sequence ID" value="NZ_VFWZ01000002.1"/>
</dbReference>
<dbReference type="EMBL" id="VFWZ01000002">
    <property type="protein sequence ID" value="TPN87218.1"/>
    <property type="molecule type" value="Genomic_DNA"/>
</dbReference>
<dbReference type="OrthoDB" id="512166at2"/>
<dbReference type="GO" id="GO:0016747">
    <property type="term" value="F:acyltransferase activity, transferring groups other than amino-acyl groups"/>
    <property type="evidence" value="ECO:0007669"/>
    <property type="project" value="InterPro"/>
</dbReference>
<reference evidence="2 3" key="1">
    <citation type="submission" date="2019-06" db="EMBL/GenBank/DDBJ databases">
        <authorList>
            <person name="Meng X."/>
        </authorList>
    </citation>
    <scope>NUCLEOTIDE SEQUENCE [LARGE SCALE GENOMIC DNA]</scope>
    <source>
        <strain evidence="2 3">M625</strain>
    </source>
</reference>
<dbReference type="AlphaFoldDB" id="A0A504JHD5"/>
<keyword evidence="2" id="KW-0808">Transferase</keyword>
<gene>
    <name evidence="2" type="ORF">FHK87_06420</name>
</gene>
<sequence length="149" mass="17202">MERKVTIKQAQRHEIDWVNAKYGEVDFVNSTYDNEFIVIANVEDENAGLGRLVKIDDTNIELGGIYTFSNFRGLGVAAHIVSGLIDKNPFEQSTIWCLPFENLLNFYTRFGFEMYQNGTIPESIEKKLKWCNTNDMYDKKVMLLCKNSI</sequence>
<dbReference type="SUPFAM" id="SSF55729">
    <property type="entry name" value="Acyl-CoA N-acyltransferases (Nat)"/>
    <property type="match status" value="1"/>
</dbReference>
<dbReference type="Gene3D" id="3.40.630.30">
    <property type="match status" value="1"/>
</dbReference>
<organism evidence="2 3">
    <name type="scientific">Aquimarina algicola</name>
    <dbReference type="NCBI Taxonomy" id="2589995"/>
    <lineage>
        <taxon>Bacteria</taxon>
        <taxon>Pseudomonadati</taxon>
        <taxon>Bacteroidota</taxon>
        <taxon>Flavobacteriia</taxon>
        <taxon>Flavobacteriales</taxon>
        <taxon>Flavobacteriaceae</taxon>
        <taxon>Aquimarina</taxon>
    </lineage>
</organism>
<accession>A0A504JHD5</accession>
<comment type="caution">
    <text evidence="2">The sequence shown here is derived from an EMBL/GenBank/DDBJ whole genome shotgun (WGS) entry which is preliminary data.</text>
</comment>
<dbReference type="Pfam" id="PF00583">
    <property type="entry name" value="Acetyltransf_1"/>
    <property type="match status" value="1"/>
</dbReference>
<proteinExistence type="predicted"/>
<protein>
    <submittedName>
        <fullName evidence="2">GNAT family N-acetyltransferase</fullName>
    </submittedName>
</protein>
<name>A0A504JHD5_9FLAO</name>
<dbReference type="PROSITE" id="PS51186">
    <property type="entry name" value="GNAT"/>
    <property type="match status" value="1"/>
</dbReference>